<evidence type="ECO:0000256" key="1">
    <source>
        <dbReference type="SAM" id="MobiDB-lite"/>
    </source>
</evidence>
<dbReference type="AlphaFoldDB" id="A0A8X8GWE4"/>
<dbReference type="SUPFAM" id="SSF110849">
    <property type="entry name" value="ParB/Sulfiredoxin"/>
    <property type="match status" value="1"/>
</dbReference>
<dbReference type="InterPro" id="IPR003115">
    <property type="entry name" value="ParB_N"/>
</dbReference>
<sequence>MTKRRMFDIDFPEGADEPPVVPAGTETRRGPMAAAITENATALRERQQAEALIRDENDRLAHELVRLKKLGLIVDLIPLDAIRTTKLTRDRASGRDPELDELKESIKAVGLSNPIRVEAGEGGFELVQGFRRLAAYAELHAETGDARYATIPAGLLAKGETLESLYRRMVDENLVRRDISFAEMAQLARAYLADPDTGVTDLDQAIATLYGSAGRQKRVYIRNFAALLDRIGGHLAHPHALPRALGLALLKRIDREPGAGSALQRLLAARPARSEDEELAILRDFADGAGGDAEAVEKPRGPANPAAKTSLRVTRGGDVARCTATDGRVELRMDRDFSSIDRHRLEEAVTAFLNALDDATGRPPGR</sequence>
<dbReference type="PANTHER" id="PTHR33375:SF1">
    <property type="entry name" value="CHROMOSOME-PARTITIONING PROTEIN PARB-RELATED"/>
    <property type="match status" value="1"/>
</dbReference>
<dbReference type="Gene3D" id="3.90.1530.30">
    <property type="match status" value="1"/>
</dbReference>
<dbReference type="PANTHER" id="PTHR33375">
    <property type="entry name" value="CHROMOSOME-PARTITIONING PROTEIN PARB-RELATED"/>
    <property type="match status" value="1"/>
</dbReference>
<dbReference type="EMBL" id="WHUT02000008">
    <property type="protein sequence ID" value="NUB45558.1"/>
    <property type="molecule type" value="Genomic_DNA"/>
</dbReference>
<feature type="region of interest" description="Disordered" evidence="1">
    <location>
        <begin position="1"/>
        <end position="26"/>
    </location>
</feature>
<dbReference type="GO" id="GO:0005694">
    <property type="term" value="C:chromosome"/>
    <property type="evidence" value="ECO:0007669"/>
    <property type="project" value="TreeGrafter"/>
</dbReference>
<dbReference type="SMART" id="SM00470">
    <property type="entry name" value="ParB"/>
    <property type="match status" value="1"/>
</dbReference>
<keyword evidence="4" id="KW-1185">Reference proteome</keyword>
<dbReference type="InterPro" id="IPR050336">
    <property type="entry name" value="Chromosome_partition/occlusion"/>
</dbReference>
<accession>A0A8X8GWE4</accession>
<organism evidence="3 4">
    <name type="scientific">Fertoeibacter niger</name>
    <dbReference type="NCBI Taxonomy" id="2656921"/>
    <lineage>
        <taxon>Bacteria</taxon>
        <taxon>Pseudomonadati</taxon>
        <taxon>Pseudomonadota</taxon>
        <taxon>Alphaproteobacteria</taxon>
        <taxon>Rhodobacterales</taxon>
        <taxon>Paracoccaceae</taxon>
        <taxon>Fertoeibacter</taxon>
    </lineage>
</organism>
<proteinExistence type="predicted"/>
<feature type="domain" description="ParB-like N-terminal" evidence="2">
    <location>
        <begin position="75"/>
        <end position="174"/>
    </location>
</feature>
<dbReference type="Pfam" id="PF02195">
    <property type="entry name" value="ParB_N"/>
    <property type="match status" value="1"/>
</dbReference>
<gene>
    <name evidence="3" type="ORF">GEU84_014255</name>
</gene>
<dbReference type="GO" id="GO:0007059">
    <property type="term" value="P:chromosome segregation"/>
    <property type="evidence" value="ECO:0007669"/>
    <property type="project" value="TreeGrafter"/>
</dbReference>
<dbReference type="Proteomes" id="UP000484076">
    <property type="component" value="Unassembled WGS sequence"/>
</dbReference>
<protein>
    <submittedName>
        <fullName evidence="3">ParB N-terminal domain-containing protein</fullName>
    </submittedName>
</protein>
<evidence type="ECO:0000259" key="2">
    <source>
        <dbReference type="SMART" id="SM00470"/>
    </source>
</evidence>
<dbReference type="RefSeq" id="WP_152827233.1">
    <property type="nucleotide sequence ID" value="NZ_WHUT02000008.1"/>
</dbReference>
<comment type="caution">
    <text evidence="3">The sequence shown here is derived from an EMBL/GenBank/DDBJ whole genome shotgun (WGS) entry which is preliminary data.</text>
</comment>
<dbReference type="InterPro" id="IPR036086">
    <property type="entry name" value="ParB/Sulfiredoxin_sf"/>
</dbReference>
<reference evidence="3" key="1">
    <citation type="submission" date="2020-05" db="EMBL/GenBank/DDBJ databases">
        <title>Fertoebacter nigrum gen. nov., sp. nov., a new member of the family Rhodobacteraceae.</title>
        <authorList>
            <person name="Szuroczki S."/>
            <person name="Abbaszade G."/>
            <person name="Buni D."/>
            <person name="Schumann P."/>
            <person name="Toth E."/>
        </authorList>
    </citation>
    <scope>NUCLEOTIDE SEQUENCE</scope>
    <source>
        <strain evidence="3">RG-N-1a</strain>
    </source>
</reference>
<evidence type="ECO:0000313" key="3">
    <source>
        <dbReference type="EMBL" id="NUB45558.1"/>
    </source>
</evidence>
<name>A0A8X8GWE4_9RHOB</name>
<evidence type="ECO:0000313" key="4">
    <source>
        <dbReference type="Proteomes" id="UP000484076"/>
    </source>
</evidence>